<keyword evidence="1 7" id="KW-0028">Amino-acid biosynthesis</keyword>
<evidence type="ECO:0000256" key="3">
    <source>
        <dbReference type="ARBA" id="ARBA00022741"/>
    </source>
</evidence>
<evidence type="ECO:0000256" key="6">
    <source>
        <dbReference type="ARBA" id="ARBA00023141"/>
    </source>
</evidence>
<comment type="catalytic activity">
    <reaction evidence="7">
        <text>shikimate + ATP = 3-phosphoshikimate + ADP + H(+)</text>
        <dbReference type="Rhea" id="RHEA:13121"/>
        <dbReference type="ChEBI" id="CHEBI:15378"/>
        <dbReference type="ChEBI" id="CHEBI:30616"/>
        <dbReference type="ChEBI" id="CHEBI:36208"/>
        <dbReference type="ChEBI" id="CHEBI:145989"/>
        <dbReference type="ChEBI" id="CHEBI:456216"/>
        <dbReference type="EC" id="2.7.1.71"/>
    </reaction>
</comment>
<feature type="binding site" evidence="7">
    <location>
        <position position="70"/>
    </location>
    <ligand>
        <name>substrate</name>
    </ligand>
</feature>
<feature type="binding site" evidence="7">
    <location>
        <position position="108"/>
    </location>
    <ligand>
        <name>ATP</name>
        <dbReference type="ChEBI" id="CHEBI:30616"/>
    </ligand>
</feature>
<dbReference type="CDD" id="cd00464">
    <property type="entry name" value="SK"/>
    <property type="match status" value="1"/>
</dbReference>
<comment type="pathway">
    <text evidence="7">Metabolic intermediate biosynthesis; chorismate biosynthesis; chorismate from D-erythrose 4-phosphate and phosphoenolpyruvate: step 5/7.</text>
</comment>
<comment type="function">
    <text evidence="7">Catalyzes the specific phosphorylation of the 3-hydroxyl group of shikimic acid using ATP as a cosubstrate.</text>
</comment>
<evidence type="ECO:0000256" key="7">
    <source>
        <dbReference type="HAMAP-Rule" id="MF_00109"/>
    </source>
</evidence>
<organism evidence="8 9">
    <name type="scientific">Sellimonas caecigallum</name>
    <dbReference type="NCBI Taxonomy" id="2592333"/>
    <lineage>
        <taxon>Bacteria</taxon>
        <taxon>Bacillati</taxon>
        <taxon>Bacillota</taxon>
        <taxon>Clostridia</taxon>
        <taxon>Lachnospirales</taxon>
        <taxon>Lachnospiraceae</taxon>
        <taxon>Sellimonas</taxon>
    </lineage>
</organism>
<keyword evidence="3 7" id="KW-0547">Nucleotide-binding</keyword>
<dbReference type="InterPro" id="IPR027417">
    <property type="entry name" value="P-loop_NTPase"/>
</dbReference>
<keyword evidence="7" id="KW-0963">Cytoplasm</keyword>
<accession>A0ABS7L3L9</accession>
<keyword evidence="7" id="KW-0479">Metal-binding</keyword>
<name>A0ABS7L3L9_9FIRM</name>
<protein>
    <recommendedName>
        <fullName evidence="7">Shikimate kinase</fullName>
        <shortName evidence="7">SK</shortName>
        <ecNumber evidence="7">2.7.1.71</ecNumber>
    </recommendedName>
</protein>
<keyword evidence="6 7" id="KW-0057">Aromatic amino acid biosynthesis</keyword>
<keyword evidence="4 7" id="KW-0418">Kinase</keyword>
<evidence type="ECO:0000256" key="1">
    <source>
        <dbReference type="ARBA" id="ARBA00022605"/>
    </source>
</evidence>
<sequence length="160" mass="18636">MGTGKTTISEELCRMTGRKLLDMDKEIEKREKRKIPEIFDTDGEEYFRNLETDFLREMQKEEDVIVSCGGGVPLRQENVEEMTKSGTIVLLSASPETIFERVRDSHDRPILEKNKSVSYIEELLERRRPWYEKAADVEIVTDGKEIFNIAREILEKCSCQ</sequence>
<dbReference type="InterPro" id="IPR031322">
    <property type="entry name" value="Shikimate/glucono_kinase"/>
</dbReference>
<keyword evidence="5 7" id="KW-0067">ATP-binding</keyword>
<dbReference type="HAMAP" id="MF_00109">
    <property type="entry name" value="Shikimate_kinase"/>
    <property type="match status" value="1"/>
</dbReference>
<dbReference type="EMBL" id="VIRV01000001">
    <property type="protein sequence ID" value="MBY0757639.1"/>
    <property type="molecule type" value="Genomic_DNA"/>
</dbReference>
<comment type="similarity">
    <text evidence="7">Belongs to the shikimate kinase family.</text>
</comment>
<keyword evidence="7" id="KW-0460">Magnesium</keyword>
<evidence type="ECO:0000313" key="9">
    <source>
        <dbReference type="Proteomes" id="UP000779049"/>
    </source>
</evidence>
<comment type="subunit">
    <text evidence="7">Monomer.</text>
</comment>
<dbReference type="EC" id="2.7.1.71" evidence="7"/>
<dbReference type="Pfam" id="PF01202">
    <property type="entry name" value="SKI"/>
    <property type="match status" value="1"/>
</dbReference>
<gene>
    <name evidence="7" type="primary">aroK</name>
    <name evidence="8" type="ORF">FLB61_00725</name>
</gene>
<dbReference type="Gene3D" id="3.40.50.300">
    <property type="entry name" value="P-loop containing nucleotide triphosphate hydrolases"/>
    <property type="match status" value="1"/>
</dbReference>
<evidence type="ECO:0000256" key="5">
    <source>
        <dbReference type="ARBA" id="ARBA00022840"/>
    </source>
</evidence>
<comment type="caution">
    <text evidence="7">Lacks conserved residue(s) required for the propagation of feature annotation.</text>
</comment>
<evidence type="ECO:0000256" key="4">
    <source>
        <dbReference type="ARBA" id="ARBA00022777"/>
    </source>
</evidence>
<feature type="binding site" evidence="7">
    <location>
        <begin position="2"/>
        <end position="7"/>
    </location>
    <ligand>
        <name>ATP</name>
        <dbReference type="ChEBI" id="CHEBI:30616"/>
    </ligand>
</feature>
<dbReference type="PANTHER" id="PTHR21087:SF16">
    <property type="entry name" value="SHIKIMATE KINASE 1, CHLOROPLASTIC"/>
    <property type="match status" value="1"/>
</dbReference>
<dbReference type="Proteomes" id="UP000779049">
    <property type="component" value="Unassembled WGS sequence"/>
</dbReference>
<dbReference type="InterPro" id="IPR000623">
    <property type="entry name" value="Shikimate_kinase/TSH1"/>
</dbReference>
<keyword evidence="9" id="KW-1185">Reference proteome</keyword>
<feature type="binding site" evidence="7">
    <location>
        <position position="127"/>
    </location>
    <ligand>
        <name>substrate</name>
    </ligand>
</feature>
<dbReference type="SUPFAM" id="SSF52540">
    <property type="entry name" value="P-loop containing nucleoside triphosphate hydrolases"/>
    <property type="match status" value="1"/>
</dbReference>
<proteinExistence type="inferred from homology"/>
<comment type="caution">
    <text evidence="8">The sequence shown here is derived from an EMBL/GenBank/DDBJ whole genome shotgun (WGS) entry which is preliminary data.</text>
</comment>
<keyword evidence="2 7" id="KW-0808">Transferase</keyword>
<dbReference type="PRINTS" id="PR01100">
    <property type="entry name" value="SHIKIMTKNASE"/>
</dbReference>
<comment type="subcellular location">
    <subcellularLocation>
        <location evidence="7">Cytoplasm</location>
    </subcellularLocation>
</comment>
<feature type="binding site" evidence="7">
    <location>
        <position position="6"/>
    </location>
    <ligand>
        <name>Mg(2+)</name>
        <dbReference type="ChEBI" id="CHEBI:18420"/>
    </ligand>
</feature>
<feature type="binding site" evidence="7">
    <location>
        <position position="48"/>
    </location>
    <ligand>
        <name>substrate</name>
    </ligand>
</feature>
<dbReference type="PANTHER" id="PTHR21087">
    <property type="entry name" value="SHIKIMATE KINASE"/>
    <property type="match status" value="1"/>
</dbReference>
<evidence type="ECO:0000313" key="8">
    <source>
        <dbReference type="EMBL" id="MBY0757639.1"/>
    </source>
</evidence>
<feature type="binding site" evidence="7">
    <location>
        <position position="24"/>
    </location>
    <ligand>
        <name>substrate</name>
    </ligand>
</feature>
<reference evidence="8 9" key="1">
    <citation type="journal article" date="2020" name="New Microbes New Infect">
        <title>Sellimonas caecigallum sp. nov., description and genome sequence of a new member of the Sellimonas genus isolated from the cecum of feral chicken.</title>
        <authorList>
            <person name="Wongkuna S."/>
            <person name="Ghimire S."/>
            <person name="Antony L."/>
            <person name="Chankhamhaengdecha S."/>
            <person name="Janvilisri T."/>
            <person name="Scaria J."/>
        </authorList>
    </citation>
    <scope>NUCLEOTIDE SEQUENCE [LARGE SCALE GENOMIC DNA]</scope>
    <source>
        <strain evidence="8 9">SW451</strain>
    </source>
</reference>
<dbReference type="GO" id="GO:0016301">
    <property type="term" value="F:kinase activity"/>
    <property type="evidence" value="ECO:0007669"/>
    <property type="project" value="UniProtKB-KW"/>
</dbReference>
<comment type="cofactor">
    <cofactor evidence="7">
        <name>Mg(2+)</name>
        <dbReference type="ChEBI" id="CHEBI:18420"/>
    </cofactor>
    <text evidence="7">Binds 1 Mg(2+) ion per subunit.</text>
</comment>
<evidence type="ECO:0000256" key="2">
    <source>
        <dbReference type="ARBA" id="ARBA00022679"/>
    </source>
</evidence>